<dbReference type="PANTHER" id="PTHR14208:SF0">
    <property type="entry name" value="EIF5-MIMIC PROTEIN 2"/>
    <property type="match status" value="1"/>
</dbReference>
<dbReference type="InterPro" id="IPR057397">
    <property type="entry name" value="HEAT_5MP1_2"/>
</dbReference>
<organism evidence="3 4">
    <name type="scientific">Sinocyclocheilus grahami</name>
    <name type="common">Dianchi golden-line fish</name>
    <name type="synonym">Barbus grahami</name>
    <dbReference type="NCBI Taxonomy" id="75366"/>
    <lineage>
        <taxon>Eukaryota</taxon>
        <taxon>Metazoa</taxon>
        <taxon>Chordata</taxon>
        <taxon>Craniata</taxon>
        <taxon>Vertebrata</taxon>
        <taxon>Euteleostomi</taxon>
        <taxon>Actinopterygii</taxon>
        <taxon>Neopterygii</taxon>
        <taxon>Teleostei</taxon>
        <taxon>Ostariophysi</taxon>
        <taxon>Cypriniformes</taxon>
        <taxon>Cyprinidae</taxon>
        <taxon>Cyprininae</taxon>
        <taxon>Sinocyclocheilus</taxon>
    </lineage>
</organism>
<feature type="compositionally biased region" description="Polar residues" evidence="1">
    <location>
        <begin position="1"/>
        <end position="15"/>
    </location>
</feature>
<evidence type="ECO:0000259" key="2">
    <source>
        <dbReference type="Pfam" id="PF25504"/>
    </source>
</evidence>
<dbReference type="InterPro" id="IPR051245">
    <property type="entry name" value="eIF5-mimic_regulator"/>
</dbReference>
<evidence type="ECO:0000256" key="1">
    <source>
        <dbReference type="SAM" id="MobiDB-lite"/>
    </source>
</evidence>
<dbReference type="Pfam" id="PF25504">
    <property type="entry name" value="HEAT_5MP1_2"/>
    <property type="match status" value="1"/>
</dbReference>
<feature type="region of interest" description="Disordered" evidence="1">
    <location>
        <begin position="1"/>
        <end position="27"/>
    </location>
</feature>
<dbReference type="PANTHER" id="PTHR14208">
    <property type="entry name" value="BASIC LEUCINE ZIPPER AND W2 DOMAIN-CONTAINING PROTEIN"/>
    <property type="match status" value="1"/>
</dbReference>
<accession>A0A672T6R4</accession>
<name>A0A672T6R4_SINGR</name>
<dbReference type="AlphaFoldDB" id="A0A672T6R4"/>
<reference evidence="3" key="1">
    <citation type="submission" date="2025-08" db="UniProtKB">
        <authorList>
            <consortium name="Ensembl"/>
        </authorList>
    </citation>
    <scope>IDENTIFICATION</scope>
</reference>
<feature type="domain" description="5MP1/2-like HEAT" evidence="2">
    <location>
        <begin position="16"/>
        <end position="135"/>
    </location>
</feature>
<keyword evidence="4" id="KW-1185">Reference proteome</keyword>
<evidence type="ECO:0000313" key="3">
    <source>
        <dbReference type="Ensembl" id="ENSSGRP00000110420.1"/>
    </source>
</evidence>
<reference evidence="3" key="2">
    <citation type="submission" date="2025-09" db="UniProtKB">
        <authorList>
            <consortium name="Ensembl"/>
        </authorList>
    </citation>
    <scope>IDENTIFICATION</scope>
</reference>
<dbReference type="GO" id="GO:0016020">
    <property type="term" value="C:membrane"/>
    <property type="evidence" value="ECO:0007669"/>
    <property type="project" value="TreeGrafter"/>
</dbReference>
<evidence type="ECO:0000313" key="4">
    <source>
        <dbReference type="Proteomes" id="UP000472262"/>
    </source>
</evidence>
<dbReference type="GO" id="GO:0005737">
    <property type="term" value="C:cytoplasm"/>
    <property type="evidence" value="ECO:0007669"/>
    <property type="project" value="TreeGrafter"/>
</dbReference>
<sequence length="140" mass="16206">MRNQKQWKPTLTGQRFKTRKRDEEERFDPTQFQESIVQGLNQTGTDLEVVAKFLDSSGAKRDYCRHGETLFDILVAGGILGALSDDMTRTNFCLFTAPEDVKTMKAYAQVNKLILQVLNKYLEKGFEEEIKKGLKRRLKR</sequence>
<dbReference type="Proteomes" id="UP000472262">
    <property type="component" value="Unassembled WGS sequence"/>
</dbReference>
<proteinExistence type="predicted"/>
<dbReference type="Ensembl" id="ENSSGRT00000117304.1">
    <property type="protein sequence ID" value="ENSSGRP00000110420.1"/>
    <property type="gene ID" value="ENSSGRG00000054332.1"/>
</dbReference>
<protein>
    <submittedName>
        <fullName evidence="3">Basic leucine zipper and W2 domains 1b</fullName>
    </submittedName>
</protein>